<dbReference type="GO" id="GO:0008413">
    <property type="term" value="F:8-oxo-7,8-dihydroguanosine triphosphate pyrophosphatase activity"/>
    <property type="evidence" value="ECO:0007669"/>
    <property type="project" value="TreeGrafter"/>
</dbReference>
<dbReference type="GO" id="GO:0006260">
    <property type="term" value="P:DNA replication"/>
    <property type="evidence" value="ECO:0007669"/>
    <property type="project" value="UniProtKB-KW"/>
</dbReference>
<dbReference type="PROSITE" id="PS00893">
    <property type="entry name" value="NUDIX_BOX"/>
    <property type="match status" value="1"/>
</dbReference>
<dbReference type="GO" id="GO:0006281">
    <property type="term" value="P:DNA repair"/>
    <property type="evidence" value="ECO:0007669"/>
    <property type="project" value="UniProtKB-KW"/>
</dbReference>
<keyword evidence="7 12" id="KW-0378">Hydrolase</keyword>
<feature type="domain" description="Nudix hydrolase" evidence="13">
    <location>
        <begin position="11"/>
        <end position="142"/>
    </location>
</feature>
<comment type="cofactor">
    <cofactor evidence="1">
        <name>Mg(2+)</name>
        <dbReference type="ChEBI" id="CHEBI:18420"/>
    </cofactor>
</comment>
<comment type="caution">
    <text evidence="14">The sequence shown here is derived from an EMBL/GenBank/DDBJ whole genome shotgun (WGS) entry which is preliminary data.</text>
</comment>
<keyword evidence="4" id="KW-0235">DNA replication</keyword>
<dbReference type="PANTHER" id="PTHR47707:SF1">
    <property type="entry name" value="NUDIX HYDROLASE FAMILY PROTEIN"/>
    <property type="match status" value="1"/>
</dbReference>
<dbReference type="PRINTS" id="PR00502">
    <property type="entry name" value="NUDIXFAMILY"/>
</dbReference>
<sequence length="148" mass="17453">MKNKECVQSRYVVRTVGCFLEWDGKFLILLRRPEKHEGNKWDIPAGKVRLNETDKQAILRELEEETGYRGAEEELELIRDHVFYFSDLIVEFPTFRITLQQPIEVRHSPQEHQKYKWVTAEECYAMPDLHAGFHDLLEKIGYINTGAS</sequence>
<proteinExistence type="inferred from homology"/>
<protein>
    <recommendedName>
        <fullName evidence="11">8-oxo-dGTP diphosphatase</fullName>
        <ecNumber evidence="11">3.6.1.55</ecNumber>
    </recommendedName>
</protein>
<dbReference type="GO" id="GO:0044716">
    <property type="term" value="F:8-oxo-GDP phosphatase activity"/>
    <property type="evidence" value="ECO:0007669"/>
    <property type="project" value="TreeGrafter"/>
</dbReference>
<dbReference type="Gene3D" id="3.90.79.10">
    <property type="entry name" value="Nucleoside Triphosphate Pyrophosphohydrolase"/>
    <property type="match status" value="1"/>
</dbReference>
<keyword evidence="9" id="KW-0234">DNA repair</keyword>
<accession>A0A2H0N4Y4</accession>
<gene>
    <name evidence="14" type="ORF">COV59_02180</name>
</gene>
<dbReference type="GO" id="GO:0044715">
    <property type="term" value="F:8-oxo-dGDP phosphatase activity"/>
    <property type="evidence" value="ECO:0007669"/>
    <property type="project" value="TreeGrafter"/>
</dbReference>
<dbReference type="InterPro" id="IPR047127">
    <property type="entry name" value="MutT-like"/>
</dbReference>
<name>A0A2H0N4Y4_9BACT</name>
<dbReference type="Pfam" id="PF00293">
    <property type="entry name" value="NUDIX"/>
    <property type="match status" value="1"/>
</dbReference>
<dbReference type="InterPro" id="IPR020476">
    <property type="entry name" value="Nudix_hydrolase"/>
</dbReference>
<dbReference type="InterPro" id="IPR020084">
    <property type="entry name" value="NUDIX_hydrolase_CS"/>
</dbReference>
<evidence type="ECO:0000259" key="13">
    <source>
        <dbReference type="PROSITE" id="PS51462"/>
    </source>
</evidence>
<evidence type="ECO:0000256" key="2">
    <source>
        <dbReference type="ARBA" id="ARBA00005582"/>
    </source>
</evidence>
<dbReference type="CDD" id="cd02883">
    <property type="entry name" value="NUDIX_Hydrolase"/>
    <property type="match status" value="1"/>
</dbReference>
<evidence type="ECO:0000256" key="5">
    <source>
        <dbReference type="ARBA" id="ARBA00022723"/>
    </source>
</evidence>
<dbReference type="Proteomes" id="UP000229600">
    <property type="component" value="Unassembled WGS sequence"/>
</dbReference>
<evidence type="ECO:0000313" key="15">
    <source>
        <dbReference type="Proteomes" id="UP000229600"/>
    </source>
</evidence>
<comment type="similarity">
    <text evidence="2 12">Belongs to the Nudix hydrolase family.</text>
</comment>
<keyword evidence="5" id="KW-0479">Metal-binding</keyword>
<evidence type="ECO:0000256" key="8">
    <source>
        <dbReference type="ARBA" id="ARBA00022842"/>
    </source>
</evidence>
<dbReference type="PANTHER" id="PTHR47707">
    <property type="entry name" value="8-OXO-DGTP DIPHOSPHATASE"/>
    <property type="match status" value="1"/>
</dbReference>
<evidence type="ECO:0000313" key="14">
    <source>
        <dbReference type="EMBL" id="PIR03969.1"/>
    </source>
</evidence>
<organism evidence="14 15">
    <name type="scientific">Candidatus Magasanikbacteria bacterium CG11_big_fil_rev_8_21_14_0_20_39_34</name>
    <dbReference type="NCBI Taxonomy" id="1974653"/>
    <lineage>
        <taxon>Bacteria</taxon>
        <taxon>Candidatus Magasanikiibacteriota</taxon>
    </lineage>
</organism>
<dbReference type="SUPFAM" id="SSF55811">
    <property type="entry name" value="Nudix"/>
    <property type="match status" value="1"/>
</dbReference>
<evidence type="ECO:0000256" key="6">
    <source>
        <dbReference type="ARBA" id="ARBA00022763"/>
    </source>
</evidence>
<dbReference type="EC" id="3.6.1.55" evidence="11"/>
<keyword evidence="6" id="KW-0227">DNA damage</keyword>
<reference evidence="14 15" key="1">
    <citation type="submission" date="2017-09" db="EMBL/GenBank/DDBJ databases">
        <title>Depth-based differentiation of microbial function through sediment-hosted aquifers and enrichment of novel symbionts in the deep terrestrial subsurface.</title>
        <authorList>
            <person name="Probst A.J."/>
            <person name="Ladd B."/>
            <person name="Jarett J.K."/>
            <person name="Geller-Mcgrath D.E."/>
            <person name="Sieber C.M."/>
            <person name="Emerson J.B."/>
            <person name="Anantharaman K."/>
            <person name="Thomas B.C."/>
            <person name="Malmstrom R."/>
            <person name="Stieglmeier M."/>
            <person name="Klingl A."/>
            <person name="Woyke T."/>
            <person name="Ryan C.M."/>
            <person name="Banfield J.F."/>
        </authorList>
    </citation>
    <scope>NUCLEOTIDE SEQUENCE [LARGE SCALE GENOMIC DNA]</scope>
    <source>
        <strain evidence="14">CG11_big_fil_rev_8_21_14_0_20_39_34</strain>
    </source>
</reference>
<dbReference type="EMBL" id="PCWN01000007">
    <property type="protein sequence ID" value="PIR03969.1"/>
    <property type="molecule type" value="Genomic_DNA"/>
</dbReference>
<evidence type="ECO:0000256" key="1">
    <source>
        <dbReference type="ARBA" id="ARBA00001946"/>
    </source>
</evidence>
<dbReference type="AlphaFoldDB" id="A0A2H0N4Y4"/>
<comment type="catalytic activity">
    <reaction evidence="10">
        <text>8-oxo-dGTP + H2O = 8-oxo-dGMP + diphosphate + H(+)</text>
        <dbReference type="Rhea" id="RHEA:31575"/>
        <dbReference type="ChEBI" id="CHEBI:15377"/>
        <dbReference type="ChEBI" id="CHEBI:15378"/>
        <dbReference type="ChEBI" id="CHEBI:33019"/>
        <dbReference type="ChEBI" id="CHEBI:63224"/>
        <dbReference type="ChEBI" id="CHEBI:77896"/>
        <dbReference type="EC" id="3.6.1.55"/>
    </reaction>
</comment>
<evidence type="ECO:0000256" key="12">
    <source>
        <dbReference type="RuleBase" id="RU003476"/>
    </source>
</evidence>
<evidence type="ECO:0000256" key="7">
    <source>
        <dbReference type="ARBA" id="ARBA00022801"/>
    </source>
</evidence>
<keyword evidence="8" id="KW-0460">Magnesium</keyword>
<evidence type="ECO:0000256" key="9">
    <source>
        <dbReference type="ARBA" id="ARBA00023204"/>
    </source>
</evidence>
<evidence type="ECO:0000256" key="3">
    <source>
        <dbReference type="ARBA" id="ARBA00022457"/>
    </source>
</evidence>
<dbReference type="GO" id="GO:0035539">
    <property type="term" value="F:8-oxo-7,8-dihydrodeoxyguanosine triphosphate pyrophosphatase activity"/>
    <property type="evidence" value="ECO:0007669"/>
    <property type="project" value="UniProtKB-EC"/>
</dbReference>
<keyword evidence="3" id="KW-0515">Mutator protein</keyword>
<dbReference type="GO" id="GO:0046872">
    <property type="term" value="F:metal ion binding"/>
    <property type="evidence" value="ECO:0007669"/>
    <property type="project" value="UniProtKB-KW"/>
</dbReference>
<dbReference type="InterPro" id="IPR000086">
    <property type="entry name" value="NUDIX_hydrolase_dom"/>
</dbReference>
<evidence type="ECO:0000256" key="10">
    <source>
        <dbReference type="ARBA" id="ARBA00035861"/>
    </source>
</evidence>
<evidence type="ECO:0000256" key="11">
    <source>
        <dbReference type="ARBA" id="ARBA00038905"/>
    </source>
</evidence>
<dbReference type="InterPro" id="IPR015797">
    <property type="entry name" value="NUDIX_hydrolase-like_dom_sf"/>
</dbReference>
<dbReference type="PROSITE" id="PS51462">
    <property type="entry name" value="NUDIX"/>
    <property type="match status" value="1"/>
</dbReference>
<evidence type="ECO:0000256" key="4">
    <source>
        <dbReference type="ARBA" id="ARBA00022705"/>
    </source>
</evidence>